<reference evidence="3 4" key="1">
    <citation type="journal article" date="2011" name="PLoS Genet.">
        <title>Finished genome of the fungal wheat pathogen Mycosphaerella graminicola reveals dispensome structure, chromosome plasticity, and stealth pathogenesis.</title>
        <authorList>
            <person name="Goodwin S.B."/>
            <person name="Ben M'barek S."/>
            <person name="Dhillon B."/>
            <person name="Wittenberg A.H.J."/>
            <person name="Crane C.F."/>
            <person name="Hane J.K."/>
            <person name="Foster A.J."/>
            <person name="Van der Lee T.A.J."/>
            <person name="Grimwood J."/>
            <person name="Aerts A."/>
            <person name="Antoniw J."/>
            <person name="Bailey A."/>
            <person name="Bluhm B."/>
            <person name="Bowler J."/>
            <person name="Bristow J."/>
            <person name="van der Burgt A."/>
            <person name="Canto-Canche B."/>
            <person name="Churchill A.C.L."/>
            <person name="Conde-Ferraez L."/>
            <person name="Cools H.J."/>
            <person name="Coutinho P.M."/>
            <person name="Csukai M."/>
            <person name="Dehal P."/>
            <person name="De Wit P."/>
            <person name="Donzelli B."/>
            <person name="van de Geest H.C."/>
            <person name="van Ham R.C.H.J."/>
            <person name="Hammond-Kosack K.E."/>
            <person name="Henrissat B."/>
            <person name="Kilian A."/>
            <person name="Kobayashi A.K."/>
            <person name="Koopmann E."/>
            <person name="Kourmpetis Y."/>
            <person name="Kuzniar A."/>
            <person name="Lindquist E."/>
            <person name="Lombard V."/>
            <person name="Maliepaard C."/>
            <person name="Martins N."/>
            <person name="Mehrabi R."/>
            <person name="Nap J.P.H."/>
            <person name="Ponomarenko A."/>
            <person name="Rudd J.J."/>
            <person name="Salamov A."/>
            <person name="Schmutz J."/>
            <person name="Schouten H.J."/>
            <person name="Shapiro H."/>
            <person name="Stergiopoulos I."/>
            <person name="Torriani S.F.F."/>
            <person name="Tu H."/>
            <person name="de Vries R.P."/>
            <person name="Waalwijk C."/>
            <person name="Ware S.B."/>
            <person name="Wiebenga A."/>
            <person name="Zwiers L.-H."/>
            <person name="Oliver R.P."/>
            <person name="Grigoriev I.V."/>
            <person name="Kema G.H.J."/>
        </authorList>
    </citation>
    <scope>NUCLEOTIDE SEQUENCE [LARGE SCALE GENOMIC DNA]</scope>
    <source>
        <strain evidence="4">CBS 115943 / IPO323</strain>
    </source>
</reference>
<dbReference type="Pfam" id="PF04525">
    <property type="entry name" value="LOR"/>
    <property type="match status" value="1"/>
</dbReference>
<dbReference type="EMBL" id="CM001197">
    <property type="protein sequence ID" value="EGP90084.1"/>
    <property type="molecule type" value="Genomic_DNA"/>
</dbReference>
<proteinExistence type="inferred from homology"/>
<dbReference type="HOGENOM" id="CLU_568841_0_0_1"/>
<dbReference type="Gene3D" id="2.40.160.200">
    <property type="entry name" value="LURP1-related"/>
    <property type="match status" value="1"/>
</dbReference>
<name>F9X1R4_ZYMTI</name>
<gene>
    <name evidence="3" type="ORF">MYCGRDRAFT_91043</name>
</gene>
<dbReference type="GeneID" id="13400922"/>
<organism evidence="3 4">
    <name type="scientific">Zymoseptoria tritici (strain CBS 115943 / IPO323)</name>
    <name type="common">Speckled leaf blotch fungus</name>
    <name type="synonym">Septoria tritici</name>
    <dbReference type="NCBI Taxonomy" id="336722"/>
    <lineage>
        <taxon>Eukaryota</taxon>
        <taxon>Fungi</taxon>
        <taxon>Dikarya</taxon>
        <taxon>Ascomycota</taxon>
        <taxon>Pezizomycotina</taxon>
        <taxon>Dothideomycetes</taxon>
        <taxon>Dothideomycetidae</taxon>
        <taxon>Mycosphaerellales</taxon>
        <taxon>Mycosphaerellaceae</taxon>
        <taxon>Zymoseptoria</taxon>
    </lineage>
</organism>
<dbReference type="RefSeq" id="XP_003855108.1">
    <property type="nucleotide sequence ID" value="XM_003855060.1"/>
</dbReference>
<dbReference type="InParanoid" id="F9X1R4"/>
<dbReference type="SUPFAM" id="SSF54518">
    <property type="entry name" value="Tubby C-terminal domain-like"/>
    <property type="match status" value="1"/>
</dbReference>
<dbReference type="OrthoDB" id="10385746at2759"/>
<accession>F9X1R4</accession>
<dbReference type="InterPro" id="IPR007612">
    <property type="entry name" value="LOR"/>
</dbReference>
<comment type="similarity">
    <text evidence="1">Belongs to the LOR family.</text>
</comment>
<dbReference type="InterPro" id="IPR025659">
    <property type="entry name" value="Tubby-like_C"/>
</dbReference>
<evidence type="ECO:0000256" key="2">
    <source>
        <dbReference type="SAM" id="MobiDB-lite"/>
    </source>
</evidence>
<keyword evidence="4" id="KW-1185">Reference proteome</keyword>
<dbReference type="KEGG" id="ztr:MYCGRDRAFT_91043"/>
<evidence type="ECO:0000256" key="1">
    <source>
        <dbReference type="ARBA" id="ARBA00005437"/>
    </source>
</evidence>
<protein>
    <submittedName>
        <fullName evidence="3">Uncharacterized protein</fullName>
    </submittedName>
</protein>
<evidence type="ECO:0000313" key="4">
    <source>
        <dbReference type="Proteomes" id="UP000008062"/>
    </source>
</evidence>
<dbReference type="InterPro" id="IPR038595">
    <property type="entry name" value="LOR_sf"/>
</dbReference>
<dbReference type="AlphaFoldDB" id="F9X1R4"/>
<feature type="region of interest" description="Disordered" evidence="2">
    <location>
        <begin position="69"/>
        <end position="122"/>
    </location>
</feature>
<dbReference type="Proteomes" id="UP000008062">
    <property type="component" value="Chromosome 2"/>
</dbReference>
<sequence>MCQYLTTVPSLTLTSSCHDGTPRGKHVAVIPLGLPIECPTQMADAQVHPEHKSTAEAPDVHVQAEKEKAEKTMGAKEKEEKERPEVKEKEEKIEQTKHHESKEVEEKAKQSIEKDSGARDPATHATTEAIVVPVDFSPKLPARTFTTPAGQTLTVIEHPDEVHDPAEQISTVPIANEKGQTVVEVVKPTTVATAAVIVPATIITEEVKPVVKKAPTVLVIPPAAIVTEQNMNKKAGIDTMVAQPPTRPKSVLEIPVTEKPLRAIRPATIHQDVGIPTPPPSPELDALLEPIGIFPDYVAKTEKILFVQQNMLSIMSKEDYIITDEAGATLFQIDNKLLTTSHLKRFSSPNGTFLFDLRKRRFPFRGHRITLTNLLSPHPAESTFFLKSGALHLGGTEAGPVVATFVPDWLVSKGALSGKPAWKVRVAKGLDMGVVAALCGMVDDERCAKGSGKADLFAGRFEFEFAGHPGDGVHHQDLMP</sequence>
<evidence type="ECO:0000313" key="3">
    <source>
        <dbReference type="EMBL" id="EGP90084.1"/>
    </source>
</evidence>